<gene>
    <name evidence="1" type="ORF">NGM29_05875</name>
</gene>
<dbReference type="GeneID" id="73289555"/>
<dbReference type="Proteomes" id="UP001056855">
    <property type="component" value="Chromosome"/>
</dbReference>
<organism evidence="1 2">
    <name type="scientific">Natronosalvus rutilus</name>
    <dbReference type="NCBI Taxonomy" id="2953753"/>
    <lineage>
        <taxon>Archaea</taxon>
        <taxon>Methanobacteriati</taxon>
        <taxon>Methanobacteriota</taxon>
        <taxon>Stenosarchaea group</taxon>
        <taxon>Halobacteria</taxon>
        <taxon>Halobacteriales</taxon>
        <taxon>Natrialbaceae</taxon>
        <taxon>Natronosalvus</taxon>
    </lineage>
</organism>
<dbReference type="Gene3D" id="3.30.420.40">
    <property type="match status" value="2"/>
</dbReference>
<dbReference type="Pfam" id="PF00480">
    <property type="entry name" value="ROK"/>
    <property type="match status" value="1"/>
</dbReference>
<dbReference type="InterPro" id="IPR000600">
    <property type="entry name" value="ROK"/>
</dbReference>
<dbReference type="SUPFAM" id="SSF53067">
    <property type="entry name" value="Actin-like ATPase domain"/>
    <property type="match status" value="1"/>
</dbReference>
<evidence type="ECO:0000313" key="2">
    <source>
        <dbReference type="Proteomes" id="UP001056855"/>
    </source>
</evidence>
<dbReference type="RefSeq" id="WP_254159503.1">
    <property type="nucleotide sequence ID" value="NZ_CP100355.1"/>
</dbReference>
<name>A0A9E7NAI3_9EURY</name>
<dbReference type="EMBL" id="CP100355">
    <property type="protein sequence ID" value="UTF54794.1"/>
    <property type="molecule type" value="Genomic_DNA"/>
</dbReference>
<dbReference type="InterPro" id="IPR043129">
    <property type="entry name" value="ATPase_NBD"/>
</dbReference>
<accession>A0A9E7NAI3</accession>
<dbReference type="KEGG" id="sawl:NGM29_05875"/>
<evidence type="ECO:0000313" key="1">
    <source>
        <dbReference type="EMBL" id="UTF54794.1"/>
    </source>
</evidence>
<protein>
    <submittedName>
        <fullName evidence="1">ROK family protein</fullName>
    </submittedName>
</protein>
<dbReference type="PANTHER" id="PTHR18964:SF149">
    <property type="entry name" value="BIFUNCTIONAL UDP-N-ACETYLGLUCOSAMINE 2-EPIMERASE_N-ACETYLMANNOSAMINE KINASE"/>
    <property type="match status" value="1"/>
</dbReference>
<dbReference type="GO" id="GO:0008761">
    <property type="term" value="F:UDP-N-acetylglucosamine 2-epimerase activity"/>
    <property type="evidence" value="ECO:0007669"/>
    <property type="project" value="TreeGrafter"/>
</dbReference>
<dbReference type="PANTHER" id="PTHR18964">
    <property type="entry name" value="ROK (REPRESSOR, ORF, KINASE) FAMILY"/>
    <property type="match status" value="1"/>
</dbReference>
<dbReference type="AlphaFoldDB" id="A0A9E7NAI3"/>
<dbReference type="GO" id="GO:0009384">
    <property type="term" value="F:N-acylmannosamine kinase activity"/>
    <property type="evidence" value="ECO:0007669"/>
    <property type="project" value="TreeGrafter"/>
</dbReference>
<sequence length="332" mass="35520">MAFVALFGIGSTNFHSTIGTPNGDFITDVSTEPTQAHRLETQLLERLEELQSIRPLDAVAISAPGLVDAKAGHIQKFDTPAGDLIEQIDLRTPIEDTFDLSVYLENDCTASALGEWYFGRREDHDCLLHLTFGTGIGGGVVDRGHPLRGESAQAGEFGLLSVAPESDLSSTGVTGAWEAFCSGRGIPQYVTHRLETDDEWSSDESAFTRTVAEDDELSAPAVFEAVHAGDQFAQSCLEQISRYNAAGIGTLCNAFNPGLVTLGGGVALNNEEWILEGIECHLAEFCFVDRPTLAFSPLGEEIGLYGALGTYRDRSGSQSAVEVPNPATSTSD</sequence>
<proteinExistence type="predicted"/>
<keyword evidence="2" id="KW-1185">Reference proteome</keyword>
<reference evidence="1" key="1">
    <citation type="submission" date="2022-06" db="EMBL/GenBank/DDBJ databases">
        <title>Diverse halophilic archaea isolated from saline environments.</title>
        <authorList>
            <person name="Cui H.-L."/>
        </authorList>
    </citation>
    <scope>NUCLEOTIDE SEQUENCE</scope>
    <source>
        <strain evidence="1">WLHS1</strain>
    </source>
</reference>